<dbReference type="HAMAP" id="MF_00271">
    <property type="entry name" value="ATP_synth_D_arch"/>
    <property type="match status" value="1"/>
</dbReference>
<evidence type="ECO:0000256" key="2">
    <source>
        <dbReference type="ARBA" id="ARBA00022448"/>
    </source>
</evidence>
<dbReference type="GO" id="GO:0005524">
    <property type="term" value="F:ATP binding"/>
    <property type="evidence" value="ECO:0007669"/>
    <property type="project" value="UniProtKB-UniRule"/>
</dbReference>
<dbReference type="STRING" id="1121316.SAMN02745207_00505"/>
<reference evidence="5 6" key="1">
    <citation type="submission" date="2016-11" db="EMBL/GenBank/DDBJ databases">
        <authorList>
            <person name="Jaros S."/>
            <person name="Januszkiewicz K."/>
            <person name="Wedrychowicz H."/>
        </authorList>
    </citation>
    <scope>NUCLEOTIDE SEQUENCE [LARGE SCALE GENOMIC DNA]</scope>
    <source>
        <strain evidence="5 6">DSM 8605</strain>
    </source>
</reference>
<gene>
    <name evidence="4" type="primary">atpD</name>
    <name evidence="5" type="ORF">SAMN02745207_00505</name>
</gene>
<dbReference type="InterPro" id="IPR002699">
    <property type="entry name" value="V_ATPase_D"/>
</dbReference>
<keyword evidence="4" id="KW-0066">ATP synthesis</keyword>
<dbReference type="OrthoDB" id="9781718at2"/>
<dbReference type="NCBIfam" id="TIGR00309">
    <property type="entry name" value="V_ATPase_subD"/>
    <property type="match status" value="1"/>
</dbReference>
<organism evidence="5 6">
    <name type="scientific">Clostridium grantii DSM 8605</name>
    <dbReference type="NCBI Taxonomy" id="1121316"/>
    <lineage>
        <taxon>Bacteria</taxon>
        <taxon>Bacillati</taxon>
        <taxon>Bacillota</taxon>
        <taxon>Clostridia</taxon>
        <taxon>Eubacteriales</taxon>
        <taxon>Clostridiaceae</taxon>
        <taxon>Clostridium</taxon>
    </lineage>
</organism>
<evidence type="ECO:0000313" key="5">
    <source>
        <dbReference type="EMBL" id="SHH25086.1"/>
    </source>
</evidence>
<dbReference type="AlphaFoldDB" id="A0A1M5RG25"/>
<accession>A0A1M5RG25</accession>
<dbReference type="PANTHER" id="PTHR11671">
    <property type="entry name" value="V-TYPE ATP SYNTHASE SUBUNIT D"/>
    <property type="match status" value="1"/>
</dbReference>
<keyword evidence="6" id="KW-1185">Reference proteome</keyword>
<dbReference type="GO" id="GO:0042777">
    <property type="term" value="P:proton motive force-driven plasma membrane ATP synthesis"/>
    <property type="evidence" value="ECO:0007669"/>
    <property type="project" value="UniProtKB-UniRule"/>
</dbReference>
<dbReference type="FunFam" id="1.10.287.3240:FF:000007">
    <property type="entry name" value="V-type ATP synthase subunit D"/>
    <property type="match status" value="1"/>
</dbReference>
<keyword evidence="3 4" id="KW-0406">Ion transport</keyword>
<sequence>MARLNVNPTRMELTGLKKRLTTATRGHKLLKDKQDELMRRFIDLVKYNHKLRAKVEEMLGDSFKDFVMARALMSSELLEEAIAYPKEQISVEVSTKNIMSVNVPKMEFKRKLENDEGSIYPYGFANTSAELDGAIEKLYTILPTLLELAEVEKSCQLMADEIEKTRRRVNALEYMTIPQLQETIKYIQMKLDENERGALTRLMKVKSMMEAAEAKAEAEAKTKADTKTEALV</sequence>
<keyword evidence="4" id="KW-0375">Hydrogen ion transport</keyword>
<evidence type="ECO:0000256" key="4">
    <source>
        <dbReference type="HAMAP-Rule" id="MF_00271"/>
    </source>
</evidence>
<keyword evidence="2 4" id="KW-0813">Transport</keyword>
<evidence type="ECO:0000256" key="1">
    <source>
        <dbReference type="ARBA" id="ARBA00005850"/>
    </source>
</evidence>
<comment type="similarity">
    <text evidence="1 4">Belongs to the V-ATPase D subunit family.</text>
</comment>
<dbReference type="NCBIfam" id="NF001543">
    <property type="entry name" value="PRK00373.1-2"/>
    <property type="match status" value="1"/>
</dbReference>
<protein>
    <recommendedName>
        <fullName evidence="4">V-type ATP synthase subunit D</fullName>
    </recommendedName>
    <alternativeName>
        <fullName evidence="4">V-ATPase subunit D</fullName>
    </alternativeName>
</protein>
<dbReference type="Proteomes" id="UP000184447">
    <property type="component" value="Unassembled WGS sequence"/>
</dbReference>
<comment type="function">
    <text evidence="4">Produces ATP from ADP in the presence of a proton gradient across the membrane.</text>
</comment>
<dbReference type="Gene3D" id="1.10.287.3240">
    <property type="match status" value="1"/>
</dbReference>
<evidence type="ECO:0000313" key="6">
    <source>
        <dbReference type="Proteomes" id="UP000184447"/>
    </source>
</evidence>
<dbReference type="RefSeq" id="WP_073336664.1">
    <property type="nucleotide sequence ID" value="NZ_FQXM01000003.1"/>
</dbReference>
<dbReference type="GO" id="GO:0046961">
    <property type="term" value="F:proton-transporting ATPase activity, rotational mechanism"/>
    <property type="evidence" value="ECO:0007669"/>
    <property type="project" value="InterPro"/>
</dbReference>
<proteinExistence type="inferred from homology"/>
<dbReference type="Pfam" id="PF01813">
    <property type="entry name" value="ATP-synt_D"/>
    <property type="match status" value="1"/>
</dbReference>
<dbReference type="GO" id="GO:0046933">
    <property type="term" value="F:proton-transporting ATP synthase activity, rotational mechanism"/>
    <property type="evidence" value="ECO:0007669"/>
    <property type="project" value="UniProtKB-UniRule"/>
</dbReference>
<name>A0A1M5RG25_9CLOT</name>
<evidence type="ECO:0000256" key="3">
    <source>
        <dbReference type="ARBA" id="ARBA00023065"/>
    </source>
</evidence>
<dbReference type="EMBL" id="FQXM01000003">
    <property type="protein sequence ID" value="SHH25086.1"/>
    <property type="molecule type" value="Genomic_DNA"/>
</dbReference>